<organism evidence="1 2">
    <name type="scientific">Tritrichomonas musculus</name>
    <dbReference type="NCBI Taxonomy" id="1915356"/>
    <lineage>
        <taxon>Eukaryota</taxon>
        <taxon>Metamonada</taxon>
        <taxon>Parabasalia</taxon>
        <taxon>Tritrichomonadida</taxon>
        <taxon>Tritrichomonadidae</taxon>
        <taxon>Tritrichomonas</taxon>
    </lineage>
</organism>
<dbReference type="Proteomes" id="UP001470230">
    <property type="component" value="Unassembled WGS sequence"/>
</dbReference>
<sequence>MEIQSYIDQKIDIQNLLLEFIDEEIDENNLLFIAPDKNLPNLEYREELRELLYLILKISNNHHRCDGFFNKIKQIFLILKEDINNSFSKAEIFDIFKSNKRIILLLLETEIIVVDETITNLIIKKSNILSTKISLFKEKNQNDNQYCHYFYPEIKPFIDNEKNYLIKNELLKIDPQIFNSFDQKRKIGENDSHISELIRNDQVGEFISYVNIRNLPLINKIKPSMFETNPFLINKEPTFIEYAAFFGSIQIFQYLKMNKVVLTPSLWLYAIHGNKPELIHLLEENRIKPEDKTYFKCLEEAIKCHHNNIANYIQSNLLNQKMDDENCQKKFNENSIAFCFHYYNYACLPIVDDFINNDFTLFYLCKYNYFNLVTLFVEIKGLKLKEKVFSSIITCKISQILV</sequence>
<evidence type="ECO:0008006" key="3">
    <source>
        <dbReference type="Google" id="ProtNLM"/>
    </source>
</evidence>
<evidence type="ECO:0000313" key="2">
    <source>
        <dbReference type="Proteomes" id="UP001470230"/>
    </source>
</evidence>
<dbReference type="PANTHER" id="PTHR24159:SF5">
    <property type="entry name" value="ANK_REP_REGION DOMAIN-CONTAINING PROTEIN"/>
    <property type="match status" value="1"/>
</dbReference>
<dbReference type="InterPro" id="IPR036770">
    <property type="entry name" value="Ankyrin_rpt-contain_sf"/>
</dbReference>
<reference evidence="1 2" key="1">
    <citation type="submission" date="2024-04" db="EMBL/GenBank/DDBJ databases">
        <title>Tritrichomonas musculus Genome.</title>
        <authorList>
            <person name="Alves-Ferreira E."/>
            <person name="Grigg M."/>
            <person name="Lorenzi H."/>
            <person name="Galac M."/>
        </authorList>
    </citation>
    <scope>NUCLEOTIDE SEQUENCE [LARGE SCALE GENOMIC DNA]</scope>
    <source>
        <strain evidence="1 2">EAF2021</strain>
    </source>
</reference>
<proteinExistence type="predicted"/>
<name>A0ABR2J184_9EUKA</name>
<dbReference type="EMBL" id="JAPFFF010000013">
    <property type="protein sequence ID" value="KAK8871663.1"/>
    <property type="molecule type" value="Genomic_DNA"/>
</dbReference>
<dbReference type="SUPFAM" id="SSF48403">
    <property type="entry name" value="Ankyrin repeat"/>
    <property type="match status" value="1"/>
</dbReference>
<evidence type="ECO:0000313" key="1">
    <source>
        <dbReference type="EMBL" id="KAK8871663.1"/>
    </source>
</evidence>
<dbReference type="PANTHER" id="PTHR24159">
    <property type="match status" value="1"/>
</dbReference>
<accession>A0ABR2J184</accession>
<comment type="caution">
    <text evidence="1">The sequence shown here is derived from an EMBL/GenBank/DDBJ whole genome shotgun (WGS) entry which is preliminary data.</text>
</comment>
<gene>
    <name evidence="1" type="ORF">M9Y10_007401</name>
</gene>
<protein>
    <recommendedName>
        <fullName evidence="3">DUF3447 domain-containing protein</fullName>
    </recommendedName>
</protein>
<keyword evidence="2" id="KW-1185">Reference proteome</keyword>